<organism evidence="1 2">
    <name type="scientific">Rhizobium rhizogenes</name>
    <name type="common">Agrobacterium rhizogenes</name>
    <dbReference type="NCBI Taxonomy" id="359"/>
    <lineage>
        <taxon>Bacteria</taxon>
        <taxon>Pseudomonadati</taxon>
        <taxon>Pseudomonadota</taxon>
        <taxon>Alphaproteobacteria</taxon>
        <taxon>Hyphomicrobiales</taxon>
        <taxon>Rhizobiaceae</taxon>
        <taxon>Rhizobium/Agrobacterium group</taxon>
        <taxon>Rhizobium</taxon>
    </lineage>
</organism>
<gene>
    <name evidence="1" type="ORF">DC430_03335</name>
</gene>
<dbReference type="EMBL" id="QDFR01000001">
    <property type="protein sequence ID" value="PVE56811.1"/>
    <property type="molecule type" value="Genomic_DNA"/>
</dbReference>
<comment type="caution">
    <text evidence="1">The sequence shown here is derived from an EMBL/GenBank/DDBJ whole genome shotgun (WGS) entry which is preliminary data.</text>
</comment>
<dbReference type="Proteomes" id="UP000244335">
    <property type="component" value="Unassembled WGS sequence"/>
</dbReference>
<dbReference type="AlphaFoldDB" id="A0AA92HAT7"/>
<accession>A0AA92HAT7</accession>
<proteinExistence type="predicted"/>
<sequence length="264" mass="29529">MLGGRALIVGAARDCAVGLLPTLQRLEKLKQTFDEVRFVFITNDCRDETELVLADWASDKTNVELINLDHLSNNAPQRTARLAIIRNICLSKLSRQGKLPDDYFVVADLDGVNAGLVDEPGLSVAIANAPVDWCGLFANQRTHYYDVWALRHDEWCPGDCWQEVRNASKGIFRRKARGRRAVLKYVKQRQAHIPKDTPPIRVDSAFGGFGLYRVSCIQEAFYVGLTEDGREICEHVSFNKMISSNDGALYVLPELLNDAPSGHV</sequence>
<evidence type="ECO:0000313" key="1">
    <source>
        <dbReference type="EMBL" id="PVE56811.1"/>
    </source>
</evidence>
<reference evidence="1 2" key="1">
    <citation type="submission" date="2018-04" db="EMBL/GenBank/DDBJ databases">
        <authorList>
            <person name="Hagen T."/>
        </authorList>
    </citation>
    <scope>NUCLEOTIDE SEQUENCE [LARGE SCALE GENOMIC DNA]</scope>
    <source>
        <strain evidence="1 2">TPD7009</strain>
    </source>
</reference>
<evidence type="ECO:0000313" key="2">
    <source>
        <dbReference type="Proteomes" id="UP000244335"/>
    </source>
</evidence>
<protein>
    <submittedName>
        <fullName evidence="1">Uncharacterized protein</fullName>
    </submittedName>
</protein>
<name>A0AA92HAT7_RHIRH</name>